<accession>A0A0G3YN63</accession>
<dbReference type="GO" id="GO:0016787">
    <property type="term" value="F:hydrolase activity"/>
    <property type="evidence" value="ECO:0007669"/>
    <property type="project" value="UniProtKB-KW"/>
</dbReference>
<evidence type="ECO:0000313" key="1">
    <source>
        <dbReference type="EMBL" id="POZ87164.1"/>
    </source>
</evidence>
<evidence type="ECO:0000313" key="8">
    <source>
        <dbReference type="Proteomes" id="UP000494182"/>
    </source>
</evidence>
<evidence type="ECO:0000313" key="7">
    <source>
        <dbReference type="Proteomes" id="UP000494109"/>
    </source>
</evidence>
<evidence type="ECO:0000313" key="3">
    <source>
        <dbReference type="EMBL" id="VWC74375.1"/>
    </source>
</evidence>
<protein>
    <submittedName>
        <fullName evidence="1">Urea amidohydrolase</fullName>
    </submittedName>
</protein>
<evidence type="ECO:0000313" key="2">
    <source>
        <dbReference type="EMBL" id="RQT20235.1"/>
    </source>
</evidence>
<dbReference type="Proteomes" id="UP000269271">
    <property type="component" value="Unassembled WGS sequence"/>
</dbReference>
<dbReference type="Proteomes" id="UP000494109">
    <property type="component" value="Unassembled WGS sequence"/>
</dbReference>
<evidence type="ECO:0000313" key="5">
    <source>
        <dbReference type="Proteomes" id="UP000238655"/>
    </source>
</evidence>
<dbReference type="Proteomes" id="UP000494182">
    <property type="component" value="Unassembled WGS sequence"/>
</dbReference>
<proteinExistence type="predicted"/>
<gene>
    <name evidence="3" type="ORF">BCO71033_00021</name>
    <name evidence="4" type="ORF">BCO71171_01452</name>
    <name evidence="1" type="ORF">C3743_12235</name>
    <name evidence="2" type="ORF">DF037_32855</name>
</gene>
<dbReference type="KEGG" id="bcon:NL30_02775"/>
<sequence length="159" mass="17020">MQLSQLGGHVAQSGFAERQKHAQALMFGMADINEYVSGGVCYDAAAYVRYLLRSDAMIAPGALLDTIGQHWRTRFNFETGGEWDGRASIPAGTAVGFSRGGTVFHAAIAVGGSRIRAINGGRLGSGWMYAVDLARVLEPDAAGGFTYDRANIRVHLSRL</sequence>
<evidence type="ECO:0000313" key="4">
    <source>
        <dbReference type="EMBL" id="VWC95498.1"/>
    </source>
</evidence>
<dbReference type="RefSeq" id="WP_021161519.1">
    <property type="nucleotide sequence ID" value="NZ_CABVQJ010000004.1"/>
</dbReference>
<dbReference type="EMBL" id="PQVP01000001">
    <property type="protein sequence ID" value="POZ87164.1"/>
    <property type="molecule type" value="Genomic_DNA"/>
</dbReference>
<dbReference type="EMBL" id="QTQX01000028">
    <property type="protein sequence ID" value="RQT20235.1"/>
    <property type="molecule type" value="Genomic_DNA"/>
</dbReference>
<organism evidence="1 5">
    <name type="scientific">Burkholderia contaminans</name>
    <dbReference type="NCBI Taxonomy" id="488447"/>
    <lineage>
        <taxon>Bacteria</taxon>
        <taxon>Pseudomonadati</taxon>
        <taxon>Pseudomonadota</taxon>
        <taxon>Betaproteobacteria</taxon>
        <taxon>Burkholderiales</taxon>
        <taxon>Burkholderiaceae</taxon>
        <taxon>Burkholderia</taxon>
        <taxon>Burkholderia cepacia complex</taxon>
    </lineage>
</organism>
<dbReference type="AlphaFoldDB" id="A0A0G3YN63"/>
<reference evidence="2 6" key="2">
    <citation type="submission" date="2018-08" db="EMBL/GenBank/DDBJ databases">
        <title>Comparative analysis of Burkholderia isolates from Puerto Rico.</title>
        <authorList>
            <person name="Hall C."/>
            <person name="Sahl J."/>
            <person name="Wagner D."/>
        </authorList>
    </citation>
    <scope>NUCLEOTIDE SEQUENCE [LARGE SCALE GENOMIC DNA]</scope>
    <source>
        <strain evidence="2 6">Bp9001</strain>
    </source>
</reference>
<reference evidence="7 8" key="3">
    <citation type="submission" date="2019-09" db="EMBL/GenBank/DDBJ databases">
        <authorList>
            <person name="Depoorter E."/>
        </authorList>
    </citation>
    <scope>NUCLEOTIDE SEQUENCE [LARGE SCALE GENOMIC DNA]</scope>
    <source>
        <strain evidence="3">R-71033</strain>
        <strain evidence="4">R-71171</strain>
    </source>
</reference>
<reference evidence="1 5" key="1">
    <citation type="submission" date="2018-01" db="EMBL/GenBank/DDBJ databases">
        <title>Successful Treatment of Persistent Burkholderia cepacia Bacteremia with Ceftazidime-Avibactam.</title>
        <authorList>
            <person name="Tamma P."/>
            <person name="Fan Y."/>
            <person name="Bergman Y."/>
            <person name="Sick-Samuels A."/>
            <person name="Hsu A."/>
            <person name="Timp W."/>
            <person name="Simner P."/>
        </authorList>
    </citation>
    <scope>NUCLEOTIDE SEQUENCE [LARGE SCALE GENOMIC DNA]</scope>
    <source>
        <strain evidence="1 5">170816</strain>
    </source>
</reference>
<dbReference type="EMBL" id="CABVQS010000001">
    <property type="protein sequence ID" value="VWC74375.1"/>
    <property type="molecule type" value="Genomic_DNA"/>
</dbReference>
<keyword evidence="1" id="KW-0378">Hydrolase</keyword>
<dbReference type="NCBIfam" id="NF040972">
    <property type="entry name" value="T6SS_VF_TecA"/>
    <property type="match status" value="1"/>
</dbReference>
<dbReference type="EMBL" id="CABVQT010000003">
    <property type="protein sequence ID" value="VWC95498.1"/>
    <property type="molecule type" value="Genomic_DNA"/>
</dbReference>
<dbReference type="Proteomes" id="UP000238655">
    <property type="component" value="Chromosome 2"/>
</dbReference>
<name>A0A0G3YN63_9BURK</name>
<evidence type="ECO:0000313" key="6">
    <source>
        <dbReference type="Proteomes" id="UP000269271"/>
    </source>
</evidence>